<keyword evidence="3" id="KW-0804">Transcription</keyword>
<dbReference type="GO" id="GO:0003677">
    <property type="term" value="F:DNA binding"/>
    <property type="evidence" value="ECO:0007669"/>
    <property type="project" value="UniProtKB-UniRule"/>
</dbReference>
<dbReference type="InterPro" id="IPR001647">
    <property type="entry name" value="HTH_TetR"/>
</dbReference>
<dbReference type="Gene3D" id="1.10.357.10">
    <property type="entry name" value="Tetracycline Repressor, domain 2"/>
    <property type="match status" value="1"/>
</dbReference>
<dbReference type="PANTHER" id="PTHR47506">
    <property type="entry name" value="TRANSCRIPTIONAL REGULATORY PROTEIN"/>
    <property type="match status" value="1"/>
</dbReference>
<dbReference type="Gene3D" id="1.10.10.60">
    <property type="entry name" value="Homeodomain-like"/>
    <property type="match status" value="1"/>
</dbReference>
<protein>
    <submittedName>
        <fullName evidence="6">TetR/AcrR family transcriptional regulator</fullName>
    </submittedName>
</protein>
<name>A0A6C1B1X8_9RHOO</name>
<keyword evidence="2 4" id="KW-0238">DNA-binding</keyword>
<evidence type="ECO:0000256" key="1">
    <source>
        <dbReference type="ARBA" id="ARBA00023015"/>
    </source>
</evidence>
<dbReference type="PRINTS" id="PR00455">
    <property type="entry name" value="HTHTETR"/>
</dbReference>
<dbReference type="InterPro" id="IPR011075">
    <property type="entry name" value="TetR_C"/>
</dbReference>
<evidence type="ECO:0000259" key="5">
    <source>
        <dbReference type="PROSITE" id="PS50977"/>
    </source>
</evidence>
<organism evidence="6 7">
    <name type="scientific">Nitrogeniibacter mangrovi</name>
    <dbReference type="NCBI Taxonomy" id="2016596"/>
    <lineage>
        <taxon>Bacteria</taxon>
        <taxon>Pseudomonadati</taxon>
        <taxon>Pseudomonadota</taxon>
        <taxon>Betaproteobacteria</taxon>
        <taxon>Rhodocyclales</taxon>
        <taxon>Zoogloeaceae</taxon>
        <taxon>Nitrogeniibacter</taxon>
    </lineage>
</organism>
<feature type="domain" description="HTH tetR-type" evidence="5">
    <location>
        <begin position="5"/>
        <end position="65"/>
    </location>
</feature>
<dbReference type="InterPro" id="IPR036271">
    <property type="entry name" value="Tet_transcr_reg_TetR-rel_C_sf"/>
</dbReference>
<evidence type="ECO:0000256" key="2">
    <source>
        <dbReference type="ARBA" id="ARBA00023125"/>
    </source>
</evidence>
<dbReference type="KEGG" id="azq:G3580_04180"/>
<evidence type="ECO:0000313" key="6">
    <source>
        <dbReference type="EMBL" id="QID16905.1"/>
    </source>
</evidence>
<dbReference type="SUPFAM" id="SSF48498">
    <property type="entry name" value="Tetracyclin repressor-like, C-terminal domain"/>
    <property type="match status" value="1"/>
</dbReference>
<keyword evidence="7" id="KW-1185">Reference proteome</keyword>
<dbReference type="AlphaFoldDB" id="A0A6C1B1X8"/>
<feature type="DNA-binding region" description="H-T-H motif" evidence="4">
    <location>
        <begin position="28"/>
        <end position="47"/>
    </location>
</feature>
<evidence type="ECO:0000256" key="4">
    <source>
        <dbReference type="PROSITE-ProRule" id="PRU00335"/>
    </source>
</evidence>
<gene>
    <name evidence="6" type="ORF">G3580_04180</name>
</gene>
<dbReference type="Pfam" id="PF16925">
    <property type="entry name" value="TetR_C_13"/>
    <property type="match status" value="1"/>
</dbReference>
<dbReference type="SUPFAM" id="SSF46689">
    <property type="entry name" value="Homeodomain-like"/>
    <property type="match status" value="1"/>
</dbReference>
<dbReference type="InterPro" id="IPR009057">
    <property type="entry name" value="Homeodomain-like_sf"/>
</dbReference>
<sequence>MTKGARTRQTILDAAVAMASEGGFESLSIGALAGRVGMSKSGLFAHFGSREELQIAAIEAAAARFADLVFAPALKAPRGVPRIEALFQHWLTWVERGGWGGGCPLQAAALEFDDRPGPVRDAVIAHFLRLEKELGRAVQLAIGEGHFRAELDVEQFVFDLFAVVSAAYYRGRLLDDDSTRQRAQRAFANLIERHRTAPTMH</sequence>
<dbReference type="RefSeq" id="WP_173764073.1">
    <property type="nucleotide sequence ID" value="NZ_CP048836.1"/>
</dbReference>
<evidence type="ECO:0000256" key="3">
    <source>
        <dbReference type="ARBA" id="ARBA00023163"/>
    </source>
</evidence>
<dbReference type="PANTHER" id="PTHR47506:SF6">
    <property type="entry name" value="HTH-TYPE TRANSCRIPTIONAL REPRESSOR NEMR"/>
    <property type="match status" value="1"/>
</dbReference>
<evidence type="ECO:0000313" key="7">
    <source>
        <dbReference type="Proteomes" id="UP000501991"/>
    </source>
</evidence>
<dbReference type="EMBL" id="CP048836">
    <property type="protein sequence ID" value="QID16905.1"/>
    <property type="molecule type" value="Genomic_DNA"/>
</dbReference>
<proteinExistence type="predicted"/>
<accession>A0A6C1B1X8</accession>
<keyword evidence="1" id="KW-0805">Transcription regulation</keyword>
<dbReference type="Pfam" id="PF00440">
    <property type="entry name" value="TetR_N"/>
    <property type="match status" value="1"/>
</dbReference>
<dbReference type="PROSITE" id="PS50977">
    <property type="entry name" value="HTH_TETR_2"/>
    <property type="match status" value="1"/>
</dbReference>
<reference evidence="6 7" key="1">
    <citation type="submission" date="2020-02" db="EMBL/GenBank/DDBJ databases">
        <title>Nitrogenibacter mangrovi gen. nov., sp. nov. isolated from mangrove sediment, a denitrifying betaproteobacterium.</title>
        <authorList>
            <person name="Liao H."/>
            <person name="Tian Y."/>
        </authorList>
    </citation>
    <scope>NUCLEOTIDE SEQUENCE [LARGE SCALE GENOMIC DNA]</scope>
    <source>
        <strain evidence="6 7">M9-3-2</strain>
    </source>
</reference>
<dbReference type="Proteomes" id="UP000501991">
    <property type="component" value="Chromosome"/>
</dbReference>